<dbReference type="PANTHER" id="PTHR45822:SF5">
    <property type="entry name" value="FREE FATTY ACID RECEPTOR 2"/>
    <property type="match status" value="1"/>
</dbReference>
<name>A0A8C0BI14_9AVES</name>
<comment type="similarity">
    <text evidence="14">Belongs to the G-protein coupled receptor 1 family.</text>
</comment>
<dbReference type="InterPro" id="IPR017452">
    <property type="entry name" value="GPCR_Rhodpsn_7TM"/>
</dbReference>
<evidence type="ECO:0000256" key="4">
    <source>
        <dbReference type="ARBA" id="ARBA00022692"/>
    </source>
</evidence>
<keyword evidence="5 15" id="KW-1133">Transmembrane helix</keyword>
<organism evidence="17 18">
    <name type="scientific">Buteo japonicus</name>
    <dbReference type="NCBI Taxonomy" id="224669"/>
    <lineage>
        <taxon>Eukaryota</taxon>
        <taxon>Metazoa</taxon>
        <taxon>Chordata</taxon>
        <taxon>Craniata</taxon>
        <taxon>Vertebrata</taxon>
        <taxon>Euteleostomi</taxon>
        <taxon>Archelosauria</taxon>
        <taxon>Archosauria</taxon>
        <taxon>Dinosauria</taxon>
        <taxon>Saurischia</taxon>
        <taxon>Theropoda</taxon>
        <taxon>Coelurosauria</taxon>
        <taxon>Aves</taxon>
        <taxon>Neognathae</taxon>
        <taxon>Neoaves</taxon>
        <taxon>Telluraves</taxon>
        <taxon>Accipitrimorphae</taxon>
        <taxon>Accipitriformes</taxon>
        <taxon>Accipitridae</taxon>
        <taxon>Accipitrinae</taxon>
        <taxon>Buteo</taxon>
    </lineage>
</organism>
<evidence type="ECO:0000256" key="12">
    <source>
        <dbReference type="ARBA" id="ARBA00033166"/>
    </source>
</evidence>
<keyword evidence="10" id="KW-0325">Glycoprotein</keyword>
<evidence type="ECO:0000256" key="7">
    <source>
        <dbReference type="ARBA" id="ARBA00023136"/>
    </source>
</evidence>
<dbReference type="GO" id="GO:0071398">
    <property type="term" value="P:cellular response to fatty acid"/>
    <property type="evidence" value="ECO:0007669"/>
    <property type="project" value="TreeGrafter"/>
</dbReference>
<proteinExistence type="inferred from homology"/>
<evidence type="ECO:0000256" key="3">
    <source>
        <dbReference type="ARBA" id="ARBA00022475"/>
    </source>
</evidence>
<dbReference type="Gene3D" id="1.20.1070.10">
    <property type="entry name" value="Rhodopsin 7-helix transmembrane proteins"/>
    <property type="match status" value="2"/>
</dbReference>
<dbReference type="InterPro" id="IPR013313">
    <property type="entry name" value="GPR40_recept_FA"/>
</dbReference>
<evidence type="ECO:0000256" key="13">
    <source>
        <dbReference type="ARBA" id="ARBA00045206"/>
    </source>
</evidence>
<evidence type="ECO:0000256" key="8">
    <source>
        <dbReference type="ARBA" id="ARBA00023157"/>
    </source>
</evidence>
<dbReference type="CDD" id="cd15170">
    <property type="entry name" value="7tmA_FFAR2_FFAR3"/>
    <property type="match status" value="1"/>
</dbReference>
<dbReference type="PROSITE" id="PS50262">
    <property type="entry name" value="G_PROTEIN_RECEP_F1_2"/>
    <property type="match status" value="1"/>
</dbReference>
<evidence type="ECO:0000256" key="6">
    <source>
        <dbReference type="ARBA" id="ARBA00023040"/>
    </source>
</evidence>
<dbReference type="AlphaFoldDB" id="A0A8C0BI14"/>
<feature type="transmembrane region" description="Helical" evidence="15">
    <location>
        <begin position="38"/>
        <end position="56"/>
    </location>
</feature>
<evidence type="ECO:0000256" key="5">
    <source>
        <dbReference type="ARBA" id="ARBA00022989"/>
    </source>
</evidence>
<dbReference type="GO" id="GO:0004930">
    <property type="term" value="F:G protein-coupled receptor activity"/>
    <property type="evidence" value="ECO:0007669"/>
    <property type="project" value="UniProtKB-KW"/>
</dbReference>
<feature type="transmembrane region" description="Helical" evidence="15">
    <location>
        <begin position="6"/>
        <end position="26"/>
    </location>
</feature>
<evidence type="ECO:0000256" key="15">
    <source>
        <dbReference type="SAM" id="Phobius"/>
    </source>
</evidence>
<dbReference type="PROSITE" id="PS00237">
    <property type="entry name" value="G_PROTEIN_RECEP_F1_1"/>
    <property type="match status" value="1"/>
</dbReference>
<evidence type="ECO:0000256" key="14">
    <source>
        <dbReference type="RuleBase" id="RU000688"/>
    </source>
</evidence>
<evidence type="ECO:0000259" key="16">
    <source>
        <dbReference type="PROSITE" id="PS50262"/>
    </source>
</evidence>
<dbReference type="PRINTS" id="PR01904">
    <property type="entry name" value="GPR40FAMILY"/>
</dbReference>
<evidence type="ECO:0000256" key="1">
    <source>
        <dbReference type="ARBA" id="ARBA00004651"/>
    </source>
</evidence>
<evidence type="ECO:0000256" key="10">
    <source>
        <dbReference type="ARBA" id="ARBA00023180"/>
    </source>
</evidence>
<keyword evidence="11 14" id="KW-0807">Transducer</keyword>
<comment type="function">
    <text evidence="13">G-protein coupled receptor for medium and long chain saturated and unsaturated fatty acids that plays an important role in glucose homeostasis. Fatty acid binding increases glucose-stimulated insulin secretion, and may also enhance the secretion of glucagon-like peptide 1 (GLP-1). May also play a role in bone homeostasis; receptor signaling activates pathways that inhibit osteoclast differentiation. Ligand binding leads to a conformation change that triggers signaling via G-proteins that activate phospholipase C, leading to an increase of the intracellular calcium concentration. Seems to act through a G(q) and G(i)-mediated pathway. Mediates the anti-inflammatory effects of omega-3 polyunsaturated fatty acids (PUFAs) via inhibition of NLRP3 inflammasome activation.</text>
</comment>
<dbReference type="Pfam" id="PF00001">
    <property type="entry name" value="7tm_1"/>
    <property type="match status" value="2"/>
</dbReference>
<accession>A0A8C0BI14</accession>
<evidence type="ECO:0000313" key="17">
    <source>
        <dbReference type="Ensembl" id="ENSBJAP00000016692.1"/>
    </source>
</evidence>
<reference evidence="17" key="2">
    <citation type="submission" date="2025-09" db="UniProtKB">
        <authorList>
            <consortium name="Ensembl"/>
        </authorList>
    </citation>
    <scope>IDENTIFICATION</scope>
</reference>
<keyword evidence="4 14" id="KW-0812">Transmembrane</keyword>
<evidence type="ECO:0000256" key="9">
    <source>
        <dbReference type="ARBA" id="ARBA00023170"/>
    </source>
</evidence>
<evidence type="ECO:0000256" key="11">
    <source>
        <dbReference type="ARBA" id="ARBA00023224"/>
    </source>
</evidence>
<keyword evidence="6 14" id="KW-0297">G-protein coupled receptor</keyword>
<reference evidence="17" key="1">
    <citation type="submission" date="2025-08" db="UniProtKB">
        <authorList>
            <consortium name="Ensembl"/>
        </authorList>
    </citation>
    <scope>IDENTIFICATION</scope>
</reference>
<dbReference type="SUPFAM" id="SSF81321">
    <property type="entry name" value="Family A G protein-coupled receptor-like"/>
    <property type="match status" value="1"/>
</dbReference>
<keyword evidence="7 15" id="KW-0472">Membrane</keyword>
<feature type="transmembrane region" description="Helical" evidence="15">
    <location>
        <begin position="267"/>
        <end position="287"/>
    </location>
</feature>
<keyword evidence="18" id="KW-1185">Reference proteome</keyword>
<keyword evidence="9 14" id="KW-0675">Receptor</keyword>
<dbReference type="PRINTS" id="PR01905">
    <property type="entry name" value="FATTYACIDR"/>
</dbReference>
<feature type="transmembrane region" description="Helical" evidence="15">
    <location>
        <begin position="118"/>
        <end position="139"/>
    </location>
</feature>
<dbReference type="InterPro" id="IPR000276">
    <property type="entry name" value="GPCR_Rhodpsn"/>
</dbReference>
<dbReference type="Proteomes" id="UP000694555">
    <property type="component" value="Unplaced"/>
</dbReference>
<feature type="transmembrane region" description="Helical" evidence="15">
    <location>
        <begin position="230"/>
        <end position="255"/>
    </location>
</feature>
<protein>
    <recommendedName>
        <fullName evidence="2">Free fatty acid receptor 1</fullName>
    </recommendedName>
    <alternativeName>
        <fullName evidence="12">G-protein coupled receptor 40</fullName>
    </alternativeName>
</protein>
<keyword evidence="8" id="KW-1015">Disulfide bond</keyword>
<keyword evidence="3" id="KW-1003">Cell membrane</keyword>
<dbReference type="GO" id="GO:0005886">
    <property type="term" value="C:plasma membrane"/>
    <property type="evidence" value="ECO:0007669"/>
    <property type="project" value="UniProtKB-SubCell"/>
</dbReference>
<feature type="domain" description="G-protein coupled receptors family 1 profile" evidence="16">
    <location>
        <begin position="17"/>
        <end position="320"/>
    </location>
</feature>
<dbReference type="Ensembl" id="ENSBJAT00000017149.1">
    <property type="protein sequence ID" value="ENSBJAP00000016692.1"/>
    <property type="gene ID" value="ENSBJAG00000011031.1"/>
</dbReference>
<evidence type="ECO:0000313" key="18">
    <source>
        <dbReference type="Proteomes" id="UP000694555"/>
    </source>
</evidence>
<dbReference type="InterPro" id="IPR013312">
    <property type="entry name" value="GPR40-rel_orph"/>
</dbReference>
<evidence type="ECO:0000256" key="2">
    <source>
        <dbReference type="ARBA" id="ARBA00021527"/>
    </source>
</evidence>
<sequence>MLVLTIYILTFSVGFPANIFTFATLLGKARRHVSPSDILLLNLTAADLLLLLFLPFKMVEAAAGMTWPLPVVLCPVANFCFYSSIYLSSFFLAALSVERYLGVVFPLQYKDRRRPARVMAVSVVLWLLACSHCSIVFVAQYHGGGNQTLANRSTVIGSDGSTVNGFKLGSSKINSRISSPNMSKLSSHTVSTSKISTTKGANIQDISGPKCYDDFSDDQLSFVLPLRLEVFLVLFLLPFTITIFCYINFVRVLLARPNIPLEKKQRAMGLAVATMVNFGVCFAPYNISHVVGFVEKRSPDWRVYALLLTSLNAALDPLVFYFSSTAVQRAMAGVVVAILLGGPGGRRG</sequence>
<dbReference type="PANTHER" id="PTHR45822">
    <property type="entry name" value="FREE FATTY ACID RECEPTOR 2-RELATED"/>
    <property type="match status" value="1"/>
</dbReference>
<comment type="subcellular location">
    <subcellularLocation>
        <location evidence="1">Cell membrane</location>
        <topology evidence="1">Multi-pass membrane protein</topology>
    </subcellularLocation>
</comment>
<feature type="transmembrane region" description="Helical" evidence="15">
    <location>
        <begin position="76"/>
        <end position="97"/>
    </location>
</feature>
<dbReference type="PRINTS" id="PR00237">
    <property type="entry name" value="GPCRRHODOPSN"/>
</dbReference>